<dbReference type="KEGG" id="msv:Mesil_1831"/>
<dbReference type="eggNOG" id="COG0721">
    <property type="taxonomic scope" value="Bacteria"/>
</dbReference>
<dbReference type="NCBIfam" id="TIGR00135">
    <property type="entry name" value="gatC"/>
    <property type="match status" value="1"/>
</dbReference>
<accession>D7BG05</accession>
<dbReference type="EC" id="6.3.5.-" evidence="1"/>
<dbReference type="Proteomes" id="UP000001916">
    <property type="component" value="Chromosome"/>
</dbReference>
<evidence type="ECO:0000313" key="2">
    <source>
        <dbReference type="EMBL" id="ADH63708.1"/>
    </source>
</evidence>
<evidence type="ECO:0000313" key="3">
    <source>
        <dbReference type="Proteomes" id="UP000001916"/>
    </source>
</evidence>
<dbReference type="GO" id="GO:0070681">
    <property type="term" value="P:glutaminyl-tRNAGln biosynthesis via transamidation"/>
    <property type="evidence" value="ECO:0007669"/>
    <property type="project" value="TreeGrafter"/>
</dbReference>
<dbReference type="GO" id="GO:0050567">
    <property type="term" value="F:glutaminyl-tRNA synthase (glutamine-hydrolyzing) activity"/>
    <property type="evidence" value="ECO:0007669"/>
    <property type="project" value="UniProtKB-UniRule"/>
</dbReference>
<organism evidence="2 3">
    <name type="scientific">Allomeiothermus silvanus (strain ATCC 700542 / DSM 9946 / NBRC 106475 / NCIMB 13440 / VI-R2)</name>
    <name type="common">Thermus silvanus</name>
    <dbReference type="NCBI Taxonomy" id="526227"/>
    <lineage>
        <taxon>Bacteria</taxon>
        <taxon>Thermotogati</taxon>
        <taxon>Deinococcota</taxon>
        <taxon>Deinococci</taxon>
        <taxon>Thermales</taxon>
        <taxon>Thermaceae</taxon>
        <taxon>Allomeiothermus</taxon>
    </lineage>
</organism>
<dbReference type="GO" id="GO:0005524">
    <property type="term" value="F:ATP binding"/>
    <property type="evidence" value="ECO:0007669"/>
    <property type="project" value="UniProtKB-KW"/>
</dbReference>
<comment type="similarity">
    <text evidence="1">Belongs to the GatC family.</text>
</comment>
<dbReference type="GO" id="GO:0006450">
    <property type="term" value="P:regulation of translational fidelity"/>
    <property type="evidence" value="ECO:0007669"/>
    <property type="project" value="InterPro"/>
</dbReference>
<dbReference type="PANTHER" id="PTHR15004:SF0">
    <property type="entry name" value="GLUTAMYL-TRNA(GLN) AMIDOTRANSFERASE SUBUNIT C, MITOCHONDRIAL"/>
    <property type="match status" value="1"/>
</dbReference>
<comment type="subunit">
    <text evidence="1">Heterotrimer of A, B and C subunits.</text>
</comment>
<evidence type="ECO:0000256" key="1">
    <source>
        <dbReference type="HAMAP-Rule" id="MF_00122"/>
    </source>
</evidence>
<dbReference type="PANTHER" id="PTHR15004">
    <property type="entry name" value="GLUTAMYL-TRNA(GLN) AMIDOTRANSFERASE SUBUNIT C, MITOCHONDRIAL"/>
    <property type="match status" value="1"/>
</dbReference>
<keyword evidence="1" id="KW-0067">ATP-binding</keyword>
<dbReference type="Gene3D" id="1.10.20.60">
    <property type="entry name" value="Glu-tRNAGln amidotransferase C subunit, N-terminal domain"/>
    <property type="match status" value="1"/>
</dbReference>
<gene>
    <name evidence="1" type="primary">gatC</name>
    <name evidence="2" type="ordered locus">Mesil_1831</name>
</gene>
<reference evidence="2 3" key="1">
    <citation type="journal article" date="2010" name="Stand. Genomic Sci.">
        <title>Complete genome sequence of Meiothermus silvanus type strain (VI-R2).</title>
        <authorList>
            <person name="Sikorski J."/>
            <person name="Tindall B.J."/>
            <person name="Lowry S."/>
            <person name="Lucas S."/>
            <person name="Nolan M."/>
            <person name="Copeland A."/>
            <person name="Glavina Del Rio T."/>
            <person name="Tice H."/>
            <person name="Cheng J.F."/>
            <person name="Han C."/>
            <person name="Pitluck S."/>
            <person name="Liolios K."/>
            <person name="Ivanova N."/>
            <person name="Mavromatis K."/>
            <person name="Mikhailova N."/>
            <person name="Pati A."/>
            <person name="Goodwin L."/>
            <person name="Chen A."/>
            <person name="Palaniappan K."/>
            <person name="Land M."/>
            <person name="Hauser L."/>
            <person name="Chang Y.J."/>
            <person name="Jeffries C.D."/>
            <person name="Rohde M."/>
            <person name="Goker M."/>
            <person name="Woyke T."/>
            <person name="Bristow J."/>
            <person name="Eisen J.A."/>
            <person name="Markowitz V."/>
            <person name="Hugenholtz P."/>
            <person name="Kyrpides N.C."/>
            <person name="Klenk H.P."/>
            <person name="Lapidus A."/>
        </authorList>
    </citation>
    <scope>NUCLEOTIDE SEQUENCE [LARGE SCALE GENOMIC DNA]</scope>
    <source>
        <strain evidence="3">ATCC 700542 / DSM 9946 / VI-R2</strain>
    </source>
</reference>
<dbReference type="HAMAP" id="MF_00122">
    <property type="entry name" value="GatC"/>
    <property type="match status" value="1"/>
</dbReference>
<keyword evidence="1" id="KW-0547">Nucleotide-binding</keyword>
<comment type="catalytic activity">
    <reaction evidence="1">
        <text>L-aspartyl-tRNA(Asn) + L-glutamine + ATP + H2O = L-asparaginyl-tRNA(Asn) + L-glutamate + ADP + phosphate + 2 H(+)</text>
        <dbReference type="Rhea" id="RHEA:14513"/>
        <dbReference type="Rhea" id="RHEA-COMP:9674"/>
        <dbReference type="Rhea" id="RHEA-COMP:9677"/>
        <dbReference type="ChEBI" id="CHEBI:15377"/>
        <dbReference type="ChEBI" id="CHEBI:15378"/>
        <dbReference type="ChEBI" id="CHEBI:29985"/>
        <dbReference type="ChEBI" id="CHEBI:30616"/>
        <dbReference type="ChEBI" id="CHEBI:43474"/>
        <dbReference type="ChEBI" id="CHEBI:58359"/>
        <dbReference type="ChEBI" id="CHEBI:78515"/>
        <dbReference type="ChEBI" id="CHEBI:78516"/>
        <dbReference type="ChEBI" id="CHEBI:456216"/>
    </reaction>
</comment>
<dbReference type="HOGENOM" id="CLU_105899_1_1_0"/>
<name>D7BG05_ALLS1</name>
<protein>
    <recommendedName>
        <fullName evidence="1">Aspartyl/glutamyl-tRNA(Asn/Gln) amidotransferase subunit C</fullName>
        <shortName evidence="1">Asp/Glu-ADT subunit C</shortName>
        <ecNumber evidence="1">6.3.5.-</ecNumber>
    </recommendedName>
</protein>
<dbReference type="SUPFAM" id="SSF141000">
    <property type="entry name" value="Glu-tRNAGln amidotransferase C subunit"/>
    <property type="match status" value="1"/>
</dbReference>
<proteinExistence type="inferred from homology"/>
<keyword evidence="3" id="KW-1185">Reference proteome</keyword>
<dbReference type="InterPro" id="IPR003837">
    <property type="entry name" value="GatC"/>
</dbReference>
<keyword evidence="1" id="KW-0648">Protein biosynthesis</keyword>
<dbReference type="Pfam" id="PF02686">
    <property type="entry name" value="GatC"/>
    <property type="match status" value="1"/>
</dbReference>
<sequence length="98" mass="11116">MQGMEITPDLIRHLERLSRLELSPEEESRMAGDLKKIFDFFEKLGELDTEGLSELARPVELTNVLREDQPGAVLSQEEVLSVAIEAKEGFFVVPKMIE</sequence>
<dbReference type="InterPro" id="IPR036113">
    <property type="entry name" value="Asp/Glu-ADT_sf_sub_c"/>
</dbReference>
<comment type="function">
    <text evidence="1">Allows the formation of correctly charged Asn-tRNA(Asn) or Gln-tRNA(Gln) through the transamidation of misacylated Asp-tRNA(Asn) or Glu-tRNA(Gln) in organisms which lack either or both of asparaginyl-tRNA or glutaminyl-tRNA synthetases. The reaction takes place in the presence of glutamine and ATP through an activated phospho-Asp-tRNA(Asn) or phospho-Glu-tRNA(Gln).</text>
</comment>
<dbReference type="GO" id="GO:0006412">
    <property type="term" value="P:translation"/>
    <property type="evidence" value="ECO:0007669"/>
    <property type="project" value="UniProtKB-UniRule"/>
</dbReference>
<keyword evidence="1" id="KW-0436">Ligase</keyword>
<dbReference type="GO" id="GO:0050566">
    <property type="term" value="F:asparaginyl-tRNA synthase (glutamine-hydrolyzing) activity"/>
    <property type="evidence" value="ECO:0007669"/>
    <property type="project" value="RHEA"/>
</dbReference>
<comment type="catalytic activity">
    <reaction evidence="1">
        <text>L-glutamyl-tRNA(Gln) + L-glutamine + ATP + H2O = L-glutaminyl-tRNA(Gln) + L-glutamate + ADP + phosphate + H(+)</text>
        <dbReference type="Rhea" id="RHEA:17521"/>
        <dbReference type="Rhea" id="RHEA-COMP:9681"/>
        <dbReference type="Rhea" id="RHEA-COMP:9684"/>
        <dbReference type="ChEBI" id="CHEBI:15377"/>
        <dbReference type="ChEBI" id="CHEBI:15378"/>
        <dbReference type="ChEBI" id="CHEBI:29985"/>
        <dbReference type="ChEBI" id="CHEBI:30616"/>
        <dbReference type="ChEBI" id="CHEBI:43474"/>
        <dbReference type="ChEBI" id="CHEBI:58359"/>
        <dbReference type="ChEBI" id="CHEBI:78520"/>
        <dbReference type="ChEBI" id="CHEBI:78521"/>
        <dbReference type="ChEBI" id="CHEBI:456216"/>
    </reaction>
</comment>
<dbReference type="EMBL" id="CP002042">
    <property type="protein sequence ID" value="ADH63708.1"/>
    <property type="molecule type" value="Genomic_DNA"/>
</dbReference>
<dbReference type="STRING" id="526227.Mesil_1831"/>
<dbReference type="AlphaFoldDB" id="D7BG05"/>